<keyword evidence="2" id="KW-0159">Chromosome partition</keyword>
<dbReference type="SUPFAM" id="SSF117916">
    <property type="entry name" value="Fe-S cluster assembly (FSCA) domain-like"/>
    <property type="match status" value="1"/>
</dbReference>
<dbReference type="GO" id="GO:0140535">
    <property type="term" value="C:intracellular protein-containing complex"/>
    <property type="evidence" value="ECO:0007669"/>
    <property type="project" value="UniProtKB-ARBA"/>
</dbReference>
<feature type="domain" description="MIP18 family-like" evidence="3">
    <location>
        <begin position="75"/>
        <end position="148"/>
    </location>
</feature>
<evidence type="ECO:0000256" key="2">
    <source>
        <dbReference type="ARBA" id="ARBA00022829"/>
    </source>
</evidence>
<dbReference type="InterPro" id="IPR034904">
    <property type="entry name" value="FSCA_dom_sf"/>
</dbReference>
<accession>A0A976XK22</accession>
<dbReference type="FunFam" id="3.30.300.130:FF:000005">
    <property type="entry name" value="Mitotic spindle-associated mmxd complex subunit"/>
    <property type="match status" value="1"/>
</dbReference>
<evidence type="ECO:0000259" key="3">
    <source>
        <dbReference type="Pfam" id="PF01883"/>
    </source>
</evidence>
<protein>
    <recommendedName>
        <fullName evidence="3">MIP18 family-like domain-containing protein</fullName>
    </recommendedName>
</protein>
<dbReference type="PANTHER" id="PTHR12377">
    <property type="entry name" value="CYTOSOLIC IRON-SULFUR ASSEMBLY COMPONENT 2B-RELATED"/>
    <property type="match status" value="1"/>
</dbReference>
<dbReference type="Pfam" id="PF01883">
    <property type="entry name" value="FeS_assembly_P"/>
    <property type="match status" value="1"/>
</dbReference>
<dbReference type="Gene3D" id="6.10.250.1280">
    <property type="match status" value="1"/>
</dbReference>
<evidence type="ECO:0000256" key="1">
    <source>
        <dbReference type="ARBA" id="ARBA00010381"/>
    </source>
</evidence>
<sequence>MLNIQLDNENPILHKHSNKSYLPTDNEDVPLGDSKYYIELEDSSSIGASYNDCGLPNKSGSNLLVSSNDYESFDEEEIFDIIRTIKDPEYSYSLEDLNVVSKDNIFFDENTFTVSVFFTPTVPHCSQATLIGLMIFVKLYQSLPPYFKIDVQISKGTHNNEDGINKQLLDKERIAAALENPTLVDMINDGIYNGTGENNLFHESW</sequence>
<dbReference type="InterPro" id="IPR039796">
    <property type="entry name" value="MIP18"/>
</dbReference>
<gene>
    <name evidence="4" type="ORF">MACJ_003952</name>
</gene>
<dbReference type="InterPro" id="IPR002744">
    <property type="entry name" value="MIP18-like"/>
</dbReference>
<dbReference type="Proteomes" id="UP000244803">
    <property type="component" value="Chromosome 4"/>
</dbReference>
<evidence type="ECO:0000313" key="4">
    <source>
        <dbReference type="EMBL" id="UVC54409.1"/>
    </source>
</evidence>
<reference evidence="4" key="1">
    <citation type="submission" date="2022-07" db="EMBL/GenBank/DDBJ databases">
        <title>Evaluation of T. orientalis genome assembly methods using nanopore sequencing and analysis of variation between genomes.</title>
        <authorList>
            <person name="Yam J."/>
            <person name="Micallef M.L."/>
            <person name="Liu M."/>
            <person name="Djordjevic S.P."/>
            <person name="Bogema D.R."/>
            <person name="Jenkins C."/>
        </authorList>
    </citation>
    <scope>NUCLEOTIDE SEQUENCE</scope>
    <source>
        <strain evidence="4">Fish Creek</strain>
    </source>
</reference>
<comment type="similarity">
    <text evidence="1">Belongs to the MIP18 family.</text>
</comment>
<name>A0A976XK22_THEOR</name>
<dbReference type="Gene3D" id="3.30.300.130">
    <property type="entry name" value="Fe-S cluster assembly (FSCA)"/>
    <property type="match status" value="1"/>
</dbReference>
<dbReference type="EMBL" id="CP056067">
    <property type="protein sequence ID" value="UVC54409.1"/>
    <property type="molecule type" value="Genomic_DNA"/>
</dbReference>
<dbReference type="AlphaFoldDB" id="A0A976XK22"/>
<evidence type="ECO:0000313" key="5">
    <source>
        <dbReference type="Proteomes" id="UP000244803"/>
    </source>
</evidence>
<dbReference type="GO" id="GO:0007059">
    <property type="term" value="P:chromosome segregation"/>
    <property type="evidence" value="ECO:0007669"/>
    <property type="project" value="UniProtKB-KW"/>
</dbReference>
<dbReference type="GO" id="GO:1990229">
    <property type="term" value="C:iron-sulfur cluster assembly complex"/>
    <property type="evidence" value="ECO:0007669"/>
    <property type="project" value="UniProtKB-ARBA"/>
</dbReference>
<dbReference type="GO" id="GO:0051604">
    <property type="term" value="P:protein maturation"/>
    <property type="evidence" value="ECO:0007669"/>
    <property type="project" value="InterPro"/>
</dbReference>
<organism evidence="4 5">
    <name type="scientific">Theileria orientalis</name>
    <dbReference type="NCBI Taxonomy" id="68886"/>
    <lineage>
        <taxon>Eukaryota</taxon>
        <taxon>Sar</taxon>
        <taxon>Alveolata</taxon>
        <taxon>Apicomplexa</taxon>
        <taxon>Aconoidasida</taxon>
        <taxon>Piroplasmida</taxon>
        <taxon>Theileriidae</taxon>
        <taxon>Theileria</taxon>
    </lineage>
</organism>
<proteinExistence type="inferred from homology"/>